<keyword evidence="9" id="KW-0378">Hydrolase</keyword>
<dbReference type="PANTHER" id="PTHR11705">
    <property type="entry name" value="PROTEASE FAMILY M14 CARBOXYPEPTIDASE A,B"/>
    <property type="match status" value="1"/>
</dbReference>
<evidence type="ECO:0000256" key="12">
    <source>
        <dbReference type="ARBA" id="ARBA00023157"/>
    </source>
</evidence>
<sequence>MSPPAPPTLCLLMLPLVLVLGALAGSNAFDIAAMEPVTASQGHLVATGNKALYERMTLNGTLDPDSAADAAGMMDVNEIPVRYDEAQLWRIYNISEGMQKRLPFRQMLEQKFGGNIWKENSKFLDISIAKEQLKAARSFLAAHNIESQILSDNIQSLIDQEQLESVASTLGRLGARTKKATRNGSGMHWKDYHDLETIYAFMREIRTKFPNVCRLYTIGKTAEGRDLKVLRISENPREYKKIWIDGGIHAREWISPATVTFILYQLMSNWENQPAHIRGLTWYIMPVMNPDGYEYSRTVNRLWRKNRSPSRRAKCFGVDLNRNFDIGWNGYGSSTNPCSDTYRGSQPASELETQAVVEFLSKRKYNLESYLTYHSYGQMVVYPWAYKAVKVKDASVLQRVANTAVQRIAQKTGANYRASVTHEALGIAGGGSDDWSRAALNVKYVYTIELRDRGNFGFVLPPRFIKDTALEGWTLAETVAQAIG</sequence>
<dbReference type="GO" id="GO:0005615">
    <property type="term" value="C:extracellular space"/>
    <property type="evidence" value="ECO:0007669"/>
    <property type="project" value="TreeGrafter"/>
</dbReference>
<keyword evidence="8 15" id="KW-0732">Signal</keyword>
<evidence type="ECO:0000256" key="3">
    <source>
        <dbReference type="ARBA" id="ARBA00005988"/>
    </source>
</evidence>
<dbReference type="Gene3D" id="3.30.70.340">
    <property type="entry name" value="Metallocarboxypeptidase-like"/>
    <property type="match status" value="1"/>
</dbReference>
<reference evidence="18" key="1">
    <citation type="submission" date="2025-08" db="UniProtKB">
        <authorList>
            <consortium name="RefSeq"/>
        </authorList>
    </citation>
    <scope>IDENTIFICATION</scope>
    <source>
        <strain evidence="18">11010-0011.00</strain>
        <tissue evidence="18">Whole body</tissue>
    </source>
</reference>
<evidence type="ECO:0000256" key="14">
    <source>
        <dbReference type="PROSITE-ProRule" id="PRU01379"/>
    </source>
</evidence>
<feature type="signal peptide" evidence="15">
    <location>
        <begin position="1"/>
        <end position="28"/>
    </location>
</feature>
<gene>
    <name evidence="18" type="primary">LOC115627108</name>
</gene>
<dbReference type="RefSeq" id="XP_030378530.1">
    <property type="nucleotide sequence ID" value="XM_030522670.1"/>
</dbReference>
<dbReference type="SMART" id="SM00631">
    <property type="entry name" value="Zn_pept"/>
    <property type="match status" value="1"/>
</dbReference>
<dbReference type="PANTHER" id="PTHR11705:SF91">
    <property type="entry name" value="FI01817P-RELATED"/>
    <property type="match status" value="1"/>
</dbReference>
<evidence type="ECO:0000256" key="8">
    <source>
        <dbReference type="ARBA" id="ARBA00022729"/>
    </source>
</evidence>
<dbReference type="FunFam" id="3.40.630.10:FF:000040">
    <property type="entry name" value="zinc carboxypeptidase"/>
    <property type="match status" value="1"/>
</dbReference>
<dbReference type="SUPFAM" id="SSF53187">
    <property type="entry name" value="Zn-dependent exopeptidases"/>
    <property type="match status" value="1"/>
</dbReference>
<protein>
    <submittedName>
        <fullName evidence="18">Carboxypeptidase B</fullName>
    </submittedName>
</protein>
<feature type="chain" id="PRO_5027017451" evidence="15">
    <location>
        <begin position="29"/>
        <end position="484"/>
    </location>
</feature>
<dbReference type="Gene3D" id="3.40.630.10">
    <property type="entry name" value="Zn peptidases"/>
    <property type="match status" value="1"/>
</dbReference>
<keyword evidence="4" id="KW-0964">Secreted</keyword>
<feature type="active site" description="Proton donor/acceptor" evidence="14">
    <location>
        <position position="449"/>
    </location>
</feature>
<dbReference type="InterPro" id="IPR003146">
    <property type="entry name" value="M14A_act_pep"/>
</dbReference>
<comment type="cofactor">
    <cofactor evidence="1">
        <name>Zn(2+)</name>
        <dbReference type="ChEBI" id="CHEBI:29105"/>
    </cofactor>
</comment>
<keyword evidence="6" id="KW-0645">Protease</keyword>
<evidence type="ECO:0000259" key="16">
    <source>
        <dbReference type="PROSITE" id="PS52035"/>
    </source>
</evidence>
<dbReference type="PROSITE" id="PS52035">
    <property type="entry name" value="PEPTIDASE_M14"/>
    <property type="match status" value="1"/>
</dbReference>
<evidence type="ECO:0000256" key="13">
    <source>
        <dbReference type="ARBA" id="ARBA00057299"/>
    </source>
</evidence>
<evidence type="ECO:0000256" key="11">
    <source>
        <dbReference type="ARBA" id="ARBA00023049"/>
    </source>
</evidence>
<keyword evidence="17" id="KW-1185">Reference proteome</keyword>
<keyword evidence="7" id="KW-0479">Metal-binding</keyword>
<feature type="domain" description="Peptidase M14" evidence="16">
    <location>
        <begin position="191"/>
        <end position="483"/>
    </location>
</feature>
<dbReference type="GO" id="GO:0008270">
    <property type="term" value="F:zinc ion binding"/>
    <property type="evidence" value="ECO:0007669"/>
    <property type="project" value="InterPro"/>
</dbReference>
<dbReference type="SUPFAM" id="SSF54897">
    <property type="entry name" value="Protease propeptides/inhibitors"/>
    <property type="match status" value="1"/>
</dbReference>
<comment type="similarity">
    <text evidence="3 14">Belongs to the peptidase M14 family.</text>
</comment>
<comment type="function">
    <text evidence="13">Involved in the digestion of the blood meal.</text>
</comment>
<comment type="subcellular location">
    <subcellularLocation>
        <location evidence="2">Secreted</location>
    </subcellularLocation>
</comment>
<keyword evidence="10" id="KW-0862">Zinc</keyword>
<evidence type="ECO:0000256" key="7">
    <source>
        <dbReference type="ARBA" id="ARBA00022723"/>
    </source>
</evidence>
<dbReference type="CDD" id="cd03860">
    <property type="entry name" value="M14_CP_A-B_like"/>
    <property type="match status" value="1"/>
</dbReference>
<dbReference type="OrthoDB" id="3626597at2759"/>
<evidence type="ECO:0000256" key="6">
    <source>
        <dbReference type="ARBA" id="ARBA00022670"/>
    </source>
</evidence>
<organism evidence="17 18">
    <name type="scientific">Drosophila lebanonensis</name>
    <name type="common">Fruit fly</name>
    <name type="synonym">Scaptodrosophila lebanonensis</name>
    <dbReference type="NCBI Taxonomy" id="7225"/>
    <lineage>
        <taxon>Eukaryota</taxon>
        <taxon>Metazoa</taxon>
        <taxon>Ecdysozoa</taxon>
        <taxon>Arthropoda</taxon>
        <taxon>Hexapoda</taxon>
        <taxon>Insecta</taxon>
        <taxon>Pterygota</taxon>
        <taxon>Neoptera</taxon>
        <taxon>Endopterygota</taxon>
        <taxon>Diptera</taxon>
        <taxon>Brachycera</taxon>
        <taxon>Muscomorpha</taxon>
        <taxon>Ephydroidea</taxon>
        <taxon>Drosophilidae</taxon>
        <taxon>Scaptodrosophila</taxon>
    </lineage>
</organism>
<evidence type="ECO:0000256" key="4">
    <source>
        <dbReference type="ARBA" id="ARBA00022525"/>
    </source>
</evidence>
<dbReference type="Pfam" id="PF00246">
    <property type="entry name" value="Peptidase_M14"/>
    <property type="match status" value="1"/>
</dbReference>
<dbReference type="InterPro" id="IPR057246">
    <property type="entry name" value="CARBOXYPEPT_ZN_1"/>
</dbReference>
<dbReference type="GO" id="GO:0006508">
    <property type="term" value="P:proteolysis"/>
    <property type="evidence" value="ECO:0007669"/>
    <property type="project" value="UniProtKB-KW"/>
</dbReference>
<evidence type="ECO:0000256" key="9">
    <source>
        <dbReference type="ARBA" id="ARBA00022801"/>
    </source>
</evidence>
<evidence type="ECO:0000313" key="17">
    <source>
        <dbReference type="Proteomes" id="UP000504634"/>
    </source>
</evidence>
<dbReference type="PROSITE" id="PS00132">
    <property type="entry name" value="CARBOXYPEPT_ZN_1"/>
    <property type="match status" value="1"/>
</dbReference>
<dbReference type="Proteomes" id="UP000504634">
    <property type="component" value="Unplaced"/>
</dbReference>
<dbReference type="GeneID" id="115627108"/>
<dbReference type="AlphaFoldDB" id="A0A6J2TSK6"/>
<evidence type="ECO:0000256" key="10">
    <source>
        <dbReference type="ARBA" id="ARBA00022833"/>
    </source>
</evidence>
<evidence type="ECO:0000256" key="1">
    <source>
        <dbReference type="ARBA" id="ARBA00001947"/>
    </source>
</evidence>
<keyword evidence="11" id="KW-0482">Metalloprotease</keyword>
<keyword evidence="12" id="KW-1015">Disulfide bond</keyword>
<evidence type="ECO:0000256" key="15">
    <source>
        <dbReference type="SAM" id="SignalP"/>
    </source>
</evidence>
<dbReference type="GO" id="GO:0004181">
    <property type="term" value="F:metallocarboxypeptidase activity"/>
    <property type="evidence" value="ECO:0007669"/>
    <property type="project" value="InterPro"/>
</dbReference>
<name>A0A6J2TSK6_DROLE</name>
<evidence type="ECO:0000313" key="18">
    <source>
        <dbReference type="RefSeq" id="XP_030378530.1"/>
    </source>
</evidence>
<dbReference type="Pfam" id="PF02244">
    <property type="entry name" value="Propep_M14"/>
    <property type="match status" value="1"/>
</dbReference>
<evidence type="ECO:0000256" key="5">
    <source>
        <dbReference type="ARBA" id="ARBA00022645"/>
    </source>
</evidence>
<keyword evidence="5 18" id="KW-0121">Carboxypeptidase</keyword>
<accession>A0A6J2TSK6</accession>
<dbReference type="InterPro" id="IPR000834">
    <property type="entry name" value="Peptidase_M14"/>
</dbReference>
<evidence type="ECO:0000256" key="2">
    <source>
        <dbReference type="ARBA" id="ARBA00004613"/>
    </source>
</evidence>
<proteinExistence type="inferred from homology"/>
<dbReference type="InterPro" id="IPR036990">
    <property type="entry name" value="M14A-like_propep"/>
</dbReference>
<dbReference type="PRINTS" id="PR00765">
    <property type="entry name" value="CRBOXYPTASEA"/>
</dbReference>